<evidence type="ECO:0000259" key="2">
    <source>
        <dbReference type="Pfam" id="PF20434"/>
    </source>
</evidence>
<dbReference type="HOGENOM" id="CLU_016852_1_1_1"/>
<dbReference type="SUPFAM" id="SSF53474">
    <property type="entry name" value="alpha/beta-Hydrolases"/>
    <property type="match status" value="1"/>
</dbReference>
<proteinExistence type="predicted"/>
<dbReference type="InterPro" id="IPR050300">
    <property type="entry name" value="GDXG_lipolytic_enzyme"/>
</dbReference>
<dbReference type="OrthoDB" id="6495301at2759"/>
<dbReference type="STRING" id="745531.A0A0C3PQR4"/>
<evidence type="ECO:0000313" key="3">
    <source>
        <dbReference type="EMBL" id="KIP09498.1"/>
    </source>
</evidence>
<keyword evidence="4" id="KW-1185">Reference proteome</keyword>
<dbReference type="GO" id="GO:0016787">
    <property type="term" value="F:hydrolase activity"/>
    <property type="evidence" value="ECO:0007669"/>
    <property type="project" value="UniProtKB-KW"/>
</dbReference>
<dbReference type="Proteomes" id="UP000053257">
    <property type="component" value="Unassembled WGS sequence"/>
</dbReference>
<gene>
    <name evidence="3" type="ORF">PHLGIDRAFT_67524</name>
</gene>
<name>A0A0C3PQR4_PHLG1</name>
<feature type="domain" description="BD-FAE-like" evidence="2">
    <location>
        <begin position="22"/>
        <end position="234"/>
    </location>
</feature>
<dbReference type="PANTHER" id="PTHR48081">
    <property type="entry name" value="AB HYDROLASE SUPERFAMILY PROTEIN C4A8.06C"/>
    <property type="match status" value="1"/>
</dbReference>
<reference evidence="3 4" key="1">
    <citation type="journal article" date="2014" name="PLoS Genet.">
        <title>Analysis of the Phlebiopsis gigantea genome, transcriptome and secretome provides insight into its pioneer colonization strategies of wood.</title>
        <authorList>
            <person name="Hori C."/>
            <person name="Ishida T."/>
            <person name="Igarashi K."/>
            <person name="Samejima M."/>
            <person name="Suzuki H."/>
            <person name="Master E."/>
            <person name="Ferreira P."/>
            <person name="Ruiz-Duenas F.J."/>
            <person name="Held B."/>
            <person name="Canessa P."/>
            <person name="Larrondo L.F."/>
            <person name="Schmoll M."/>
            <person name="Druzhinina I.S."/>
            <person name="Kubicek C.P."/>
            <person name="Gaskell J.A."/>
            <person name="Kersten P."/>
            <person name="St John F."/>
            <person name="Glasner J."/>
            <person name="Sabat G."/>
            <person name="Splinter BonDurant S."/>
            <person name="Syed K."/>
            <person name="Yadav J."/>
            <person name="Mgbeahuruike A.C."/>
            <person name="Kovalchuk A."/>
            <person name="Asiegbu F.O."/>
            <person name="Lackner G."/>
            <person name="Hoffmeister D."/>
            <person name="Rencoret J."/>
            <person name="Gutierrez A."/>
            <person name="Sun H."/>
            <person name="Lindquist E."/>
            <person name="Barry K."/>
            <person name="Riley R."/>
            <person name="Grigoriev I.V."/>
            <person name="Henrissat B."/>
            <person name="Kues U."/>
            <person name="Berka R.M."/>
            <person name="Martinez A.T."/>
            <person name="Covert S.F."/>
            <person name="Blanchette R.A."/>
            <person name="Cullen D."/>
        </authorList>
    </citation>
    <scope>NUCLEOTIDE SEQUENCE [LARGE SCALE GENOMIC DNA]</scope>
    <source>
        <strain evidence="3 4">11061_1 CR5-6</strain>
    </source>
</reference>
<keyword evidence="1" id="KW-0378">Hydrolase</keyword>
<dbReference type="EMBL" id="KN840465">
    <property type="protein sequence ID" value="KIP09498.1"/>
    <property type="molecule type" value="Genomic_DNA"/>
</dbReference>
<protein>
    <recommendedName>
        <fullName evidence="2">BD-FAE-like domain-containing protein</fullName>
    </recommendedName>
</protein>
<dbReference type="InterPro" id="IPR049492">
    <property type="entry name" value="BD-FAE-like_dom"/>
</dbReference>
<evidence type="ECO:0000313" key="4">
    <source>
        <dbReference type="Proteomes" id="UP000053257"/>
    </source>
</evidence>
<dbReference type="PANTHER" id="PTHR48081:SF33">
    <property type="entry name" value="KYNURENINE FORMAMIDASE"/>
    <property type="match status" value="1"/>
</dbReference>
<sequence length="285" mass="31795">MQEILDVSYVEASKYGRLHAFDLYIPDALKPNGPLICFVHGGAWRSEDKSHHAVLARRLAEGTSYTVAVPNYRLTTPQTQLHHPGHSEDLLAFLHFVHGWTGPSSQGHISYDPSRLYLFGHSCSAHMLTSILLSPPPTSNPFSSLTPSESLLQSVRGVVMSEGIYDVDLLLKSFPTYREWFIADTFGDLDTYAAVNTSAYQIRESGQNTRWLVVHSKGDTLVDEVQSQSMVAQLKTFEFAASGDAAFVESHFDLTSDHNDVLLEDRYHEVVGRFIGHTEELNIKA</sequence>
<dbReference type="Gene3D" id="3.40.50.1820">
    <property type="entry name" value="alpha/beta hydrolase"/>
    <property type="match status" value="1"/>
</dbReference>
<accession>A0A0C3PQR4</accession>
<dbReference type="Pfam" id="PF20434">
    <property type="entry name" value="BD-FAE"/>
    <property type="match status" value="1"/>
</dbReference>
<organism evidence="3 4">
    <name type="scientific">Phlebiopsis gigantea (strain 11061_1 CR5-6)</name>
    <name type="common">White-rot fungus</name>
    <name type="synonym">Peniophora gigantea</name>
    <dbReference type="NCBI Taxonomy" id="745531"/>
    <lineage>
        <taxon>Eukaryota</taxon>
        <taxon>Fungi</taxon>
        <taxon>Dikarya</taxon>
        <taxon>Basidiomycota</taxon>
        <taxon>Agaricomycotina</taxon>
        <taxon>Agaricomycetes</taxon>
        <taxon>Polyporales</taxon>
        <taxon>Phanerochaetaceae</taxon>
        <taxon>Phlebiopsis</taxon>
    </lineage>
</organism>
<evidence type="ECO:0000256" key="1">
    <source>
        <dbReference type="ARBA" id="ARBA00022801"/>
    </source>
</evidence>
<dbReference type="InterPro" id="IPR029058">
    <property type="entry name" value="AB_hydrolase_fold"/>
</dbReference>
<dbReference type="AlphaFoldDB" id="A0A0C3PQR4"/>